<dbReference type="InterPro" id="IPR012347">
    <property type="entry name" value="Ferritin-like"/>
</dbReference>
<dbReference type="InterPro" id="IPR005183">
    <property type="entry name" value="DUF305_CopM-like"/>
</dbReference>
<comment type="caution">
    <text evidence="2">The sequence shown here is derived from an EMBL/GenBank/DDBJ whole genome shotgun (WGS) entry which is preliminary data.</text>
</comment>
<sequence>MDIQQGDRVRIALIAVIAALSLSACTSEPKPSAAPQASAPVIVPGRPGEVARTVDPSEAATLVPLPTPNAADVKYVQDMIVHHRQALDMSSLAPARSEHTKLKSLASRIKDAQGPEIQFMTTWLQQQGQRVPEHHAGHGDMPGMATPGQMEALKAASGKDFDRLFLQLMTAHHQGAITMSEQVLTSGSHVRIEELANDVSVTQSAEIRRMREMQAEL</sequence>
<dbReference type="RefSeq" id="WP_343980281.1">
    <property type="nucleotide sequence ID" value="NZ_BAAAGK010000198.1"/>
</dbReference>
<dbReference type="Gene3D" id="1.20.1260.10">
    <property type="match status" value="1"/>
</dbReference>
<name>A0ABW2T3C4_9ACTN</name>
<protein>
    <submittedName>
        <fullName evidence="2">DUF305 domain-containing protein</fullName>
    </submittedName>
</protein>
<dbReference type="PANTHER" id="PTHR36933:SF1">
    <property type="entry name" value="SLL0788 PROTEIN"/>
    <property type="match status" value="1"/>
</dbReference>
<organism evidence="2 3">
    <name type="scientific">Streptosporangium amethystogenes subsp. fukuiense</name>
    <dbReference type="NCBI Taxonomy" id="698418"/>
    <lineage>
        <taxon>Bacteria</taxon>
        <taxon>Bacillati</taxon>
        <taxon>Actinomycetota</taxon>
        <taxon>Actinomycetes</taxon>
        <taxon>Streptosporangiales</taxon>
        <taxon>Streptosporangiaceae</taxon>
        <taxon>Streptosporangium</taxon>
    </lineage>
</organism>
<gene>
    <name evidence="2" type="ORF">ACFQVD_23925</name>
</gene>
<evidence type="ECO:0000313" key="3">
    <source>
        <dbReference type="Proteomes" id="UP001596514"/>
    </source>
</evidence>
<proteinExistence type="predicted"/>
<dbReference type="EMBL" id="JBHTEE010000001">
    <property type="protein sequence ID" value="MFC7603160.1"/>
    <property type="molecule type" value="Genomic_DNA"/>
</dbReference>
<dbReference type="PANTHER" id="PTHR36933">
    <property type="entry name" value="SLL0788 PROTEIN"/>
    <property type="match status" value="1"/>
</dbReference>
<evidence type="ECO:0000259" key="1">
    <source>
        <dbReference type="Pfam" id="PF03713"/>
    </source>
</evidence>
<feature type="domain" description="DUF305" evidence="1">
    <location>
        <begin position="72"/>
        <end position="213"/>
    </location>
</feature>
<reference evidence="3" key="1">
    <citation type="journal article" date="2019" name="Int. J. Syst. Evol. Microbiol.">
        <title>The Global Catalogue of Microorganisms (GCM) 10K type strain sequencing project: providing services to taxonomists for standard genome sequencing and annotation.</title>
        <authorList>
            <consortium name="The Broad Institute Genomics Platform"/>
            <consortium name="The Broad Institute Genome Sequencing Center for Infectious Disease"/>
            <person name="Wu L."/>
            <person name="Ma J."/>
        </authorList>
    </citation>
    <scope>NUCLEOTIDE SEQUENCE [LARGE SCALE GENOMIC DNA]</scope>
    <source>
        <strain evidence="3">JCM 10083</strain>
    </source>
</reference>
<evidence type="ECO:0000313" key="2">
    <source>
        <dbReference type="EMBL" id="MFC7603160.1"/>
    </source>
</evidence>
<dbReference type="Pfam" id="PF03713">
    <property type="entry name" value="DUF305"/>
    <property type="match status" value="1"/>
</dbReference>
<keyword evidence="3" id="KW-1185">Reference proteome</keyword>
<dbReference type="Proteomes" id="UP001596514">
    <property type="component" value="Unassembled WGS sequence"/>
</dbReference>
<accession>A0ABW2T3C4</accession>